<dbReference type="KEGG" id="bor:COCMIDRAFT_105545"/>
<organism evidence="1 2">
    <name type="scientific">Bipolaris oryzae ATCC 44560</name>
    <dbReference type="NCBI Taxonomy" id="930090"/>
    <lineage>
        <taxon>Eukaryota</taxon>
        <taxon>Fungi</taxon>
        <taxon>Dikarya</taxon>
        <taxon>Ascomycota</taxon>
        <taxon>Pezizomycotina</taxon>
        <taxon>Dothideomycetes</taxon>
        <taxon>Pleosporomycetidae</taxon>
        <taxon>Pleosporales</taxon>
        <taxon>Pleosporineae</taxon>
        <taxon>Pleosporaceae</taxon>
        <taxon>Bipolaris</taxon>
    </lineage>
</organism>
<evidence type="ECO:0000313" key="2">
    <source>
        <dbReference type="Proteomes" id="UP000054032"/>
    </source>
</evidence>
<sequence>MFCFSEWRLELRLCPATTLMHSAVEKARFGSSLANGHGDYHSVRSSRLVSVDRSTSMRFEFLASCTLFGRSVAPRSLPTSLSLFDSPHVRFQLPAISRRPSQTRCETLDIQGLYTLRLLLDSPMLFCDCDLYCLCIERLVSLVFVQCTPGLLRFAAFS</sequence>
<reference evidence="1 2" key="1">
    <citation type="journal article" date="2013" name="PLoS Genet.">
        <title>Comparative genome structure, secondary metabolite, and effector coding capacity across Cochliobolus pathogens.</title>
        <authorList>
            <person name="Condon B.J."/>
            <person name="Leng Y."/>
            <person name="Wu D."/>
            <person name="Bushley K.E."/>
            <person name="Ohm R.A."/>
            <person name="Otillar R."/>
            <person name="Martin J."/>
            <person name="Schackwitz W."/>
            <person name="Grimwood J."/>
            <person name="MohdZainudin N."/>
            <person name="Xue C."/>
            <person name="Wang R."/>
            <person name="Manning V.A."/>
            <person name="Dhillon B."/>
            <person name="Tu Z.J."/>
            <person name="Steffenson B.J."/>
            <person name="Salamov A."/>
            <person name="Sun H."/>
            <person name="Lowry S."/>
            <person name="LaButti K."/>
            <person name="Han J."/>
            <person name="Copeland A."/>
            <person name="Lindquist E."/>
            <person name="Barry K."/>
            <person name="Schmutz J."/>
            <person name="Baker S.E."/>
            <person name="Ciuffetti L.M."/>
            <person name="Grigoriev I.V."/>
            <person name="Zhong S."/>
            <person name="Turgeon B.G."/>
        </authorList>
    </citation>
    <scope>NUCLEOTIDE SEQUENCE [LARGE SCALE GENOMIC DNA]</scope>
    <source>
        <strain evidence="1 2">ATCC 44560</strain>
    </source>
</reference>
<gene>
    <name evidence="1" type="ORF">COCMIDRAFT_105545</name>
</gene>
<dbReference type="HOGENOM" id="CLU_1669068_0_0_1"/>
<evidence type="ECO:0000313" key="1">
    <source>
        <dbReference type="EMBL" id="EUC41653.1"/>
    </source>
</evidence>
<protein>
    <submittedName>
        <fullName evidence="1">Uncharacterized protein</fullName>
    </submittedName>
</protein>
<dbReference type="GeneID" id="19118705"/>
<keyword evidence="2" id="KW-1185">Reference proteome</keyword>
<dbReference type="RefSeq" id="XP_007691825.1">
    <property type="nucleotide sequence ID" value="XM_007693635.1"/>
</dbReference>
<accession>W6YVU6</accession>
<dbReference type="AlphaFoldDB" id="W6YVU6"/>
<dbReference type="Proteomes" id="UP000054032">
    <property type="component" value="Unassembled WGS sequence"/>
</dbReference>
<name>W6YVU6_COCMI</name>
<proteinExistence type="predicted"/>
<dbReference type="EMBL" id="KI964092">
    <property type="protein sequence ID" value="EUC41653.1"/>
    <property type="molecule type" value="Genomic_DNA"/>
</dbReference>